<name>A0ABV9KQJ1_9BACT</name>
<organism evidence="1 2">
    <name type="scientific">Dysgonomonas termitidis</name>
    <dbReference type="NCBI Taxonomy" id="1516126"/>
    <lineage>
        <taxon>Bacteria</taxon>
        <taxon>Pseudomonadati</taxon>
        <taxon>Bacteroidota</taxon>
        <taxon>Bacteroidia</taxon>
        <taxon>Bacteroidales</taxon>
        <taxon>Dysgonomonadaceae</taxon>
        <taxon>Dysgonomonas</taxon>
    </lineage>
</organism>
<gene>
    <name evidence="1" type="ORF">ACFO6W_00875</name>
</gene>
<dbReference type="RefSeq" id="WP_379993418.1">
    <property type="nucleotide sequence ID" value="NZ_JBHSGN010000005.1"/>
</dbReference>
<evidence type="ECO:0008006" key="3">
    <source>
        <dbReference type="Google" id="ProtNLM"/>
    </source>
</evidence>
<comment type="caution">
    <text evidence="1">The sequence shown here is derived from an EMBL/GenBank/DDBJ whole genome shotgun (WGS) entry which is preliminary data.</text>
</comment>
<evidence type="ECO:0000313" key="1">
    <source>
        <dbReference type="EMBL" id="MFC4672238.1"/>
    </source>
</evidence>
<dbReference type="Proteomes" id="UP001596023">
    <property type="component" value="Unassembled WGS sequence"/>
</dbReference>
<protein>
    <recommendedName>
        <fullName evidence="3">IstB-like ATP-binding protein domain-containing protein</fullName>
    </recommendedName>
</protein>
<sequence length="195" mass="22256">MKNFRDITDLMKRQQMPLPSQKVEIQIPAAEKILREALSYFLQAEGREMQWLPEYEKVAGWLAGNRGKGLFLYGNCGRGKSLLCRYVLPAIMLGYCRRVVSVFDTHQMNSNIDLVLSKHIISIDDIGTEDVSNVYGNKRMAFAEVMDAAEKHGKLLIISSNLPGEDIRKRYGDRVLDRIKSTTTRVLFEGESLRQ</sequence>
<evidence type="ECO:0000313" key="2">
    <source>
        <dbReference type="Proteomes" id="UP001596023"/>
    </source>
</evidence>
<dbReference type="EMBL" id="JBHSGN010000005">
    <property type="protein sequence ID" value="MFC4672238.1"/>
    <property type="molecule type" value="Genomic_DNA"/>
</dbReference>
<proteinExistence type="predicted"/>
<dbReference type="SUPFAM" id="SSF52540">
    <property type="entry name" value="P-loop containing nucleoside triphosphate hydrolases"/>
    <property type="match status" value="1"/>
</dbReference>
<reference evidence="2" key="1">
    <citation type="journal article" date="2019" name="Int. J. Syst. Evol. Microbiol.">
        <title>The Global Catalogue of Microorganisms (GCM) 10K type strain sequencing project: providing services to taxonomists for standard genome sequencing and annotation.</title>
        <authorList>
            <consortium name="The Broad Institute Genomics Platform"/>
            <consortium name="The Broad Institute Genome Sequencing Center for Infectious Disease"/>
            <person name="Wu L."/>
            <person name="Ma J."/>
        </authorList>
    </citation>
    <scope>NUCLEOTIDE SEQUENCE [LARGE SCALE GENOMIC DNA]</scope>
    <source>
        <strain evidence="2">CCUG 66188</strain>
    </source>
</reference>
<dbReference type="InterPro" id="IPR027417">
    <property type="entry name" value="P-loop_NTPase"/>
</dbReference>
<keyword evidence="2" id="KW-1185">Reference proteome</keyword>
<accession>A0ABV9KQJ1</accession>
<dbReference type="Gene3D" id="3.40.50.300">
    <property type="entry name" value="P-loop containing nucleotide triphosphate hydrolases"/>
    <property type="match status" value="1"/>
</dbReference>